<organism evidence="2 3">
    <name type="scientific">Oedothorax gibbosus</name>
    <dbReference type="NCBI Taxonomy" id="931172"/>
    <lineage>
        <taxon>Eukaryota</taxon>
        <taxon>Metazoa</taxon>
        <taxon>Ecdysozoa</taxon>
        <taxon>Arthropoda</taxon>
        <taxon>Chelicerata</taxon>
        <taxon>Arachnida</taxon>
        <taxon>Araneae</taxon>
        <taxon>Araneomorphae</taxon>
        <taxon>Entelegynae</taxon>
        <taxon>Araneoidea</taxon>
        <taxon>Linyphiidae</taxon>
        <taxon>Erigoninae</taxon>
        <taxon>Oedothorax</taxon>
    </lineage>
</organism>
<protein>
    <submittedName>
        <fullName evidence="2">Uncharacterized protein</fullName>
    </submittedName>
</protein>
<name>A0AAV6UQZ4_9ARAC</name>
<dbReference type="EMBL" id="JAFNEN010000292">
    <property type="protein sequence ID" value="KAG8186726.1"/>
    <property type="molecule type" value="Genomic_DNA"/>
</dbReference>
<feature type="transmembrane region" description="Helical" evidence="1">
    <location>
        <begin position="130"/>
        <end position="154"/>
    </location>
</feature>
<accession>A0AAV6UQZ4</accession>
<gene>
    <name evidence="2" type="ORF">JTE90_009796</name>
</gene>
<keyword evidence="1" id="KW-1133">Transmembrane helix</keyword>
<proteinExistence type="predicted"/>
<evidence type="ECO:0000313" key="3">
    <source>
        <dbReference type="Proteomes" id="UP000827092"/>
    </source>
</evidence>
<dbReference type="Proteomes" id="UP000827092">
    <property type="component" value="Unassembled WGS sequence"/>
</dbReference>
<sequence>MKPEYLFQTFFGSQDEKCQFTAKGQRLAMQVLQIFEHQSHNNAKSVSPTYQVTENDVKSIKTKFNTILCMVEDAKEALMTIGTAEDHGICTEDDGIPEDTSRTNGIWDLIGILVKASIGVALLDACWNPLLAAAIRTLVIGGSAIAAAIAAWRLSFDDDHGNGCSDDEWNFREAFVTYVQVIGGYVLLLALIHPIAVVSGIITLVFFGLLAFFGGITLWETYFGNSETVEDDDIFAIKDNFIKELSLTSWFVSANQLSTAIEDATLHIVYLQSLNIAYALLLKVRETMTFEEWLNKYLNSTNSFYKLIERKYGSTLAPVVVAFVLVVLIFDDHNRSLMDSVFKSRHFEKSIKPQLDAKIFRSNFVSFVADLNNVQKEITKNFYERLDTQRERNSHRSIIITPITLDNKERNFNDSEDLIKSDGDINSIEFAGQDGLKTMSSFMDVQKNNTADNQKYESKSLELEISDKGKTHNTIESQSNDLRKHRKAKYSEFKIKNPLAYNRLKVRHEPQTDMEFVENEPDLYTNYGYTDPIKVLQNEADKNEIFAQKENLNSPLEEFKSTKKLLLPNPEKQVLVDVESHKIPAIIGSNEKMTILRELEKRVESLLDNGTTKIPEIIGSNEKMTILRELEKRVESLLDNGTTKNLWLVDLEKRFEKIFF</sequence>
<feature type="transmembrane region" description="Helical" evidence="1">
    <location>
        <begin position="312"/>
        <end position="330"/>
    </location>
</feature>
<feature type="transmembrane region" description="Helical" evidence="1">
    <location>
        <begin position="197"/>
        <end position="219"/>
    </location>
</feature>
<keyword evidence="1" id="KW-0472">Membrane</keyword>
<reference evidence="2 3" key="1">
    <citation type="journal article" date="2022" name="Nat. Ecol. Evol.">
        <title>A masculinizing supergene underlies an exaggerated male reproductive morph in a spider.</title>
        <authorList>
            <person name="Hendrickx F."/>
            <person name="De Corte Z."/>
            <person name="Sonet G."/>
            <person name="Van Belleghem S.M."/>
            <person name="Kostlbacher S."/>
            <person name="Vangestel C."/>
        </authorList>
    </citation>
    <scope>NUCLEOTIDE SEQUENCE [LARGE SCALE GENOMIC DNA]</scope>
    <source>
        <strain evidence="2">W744_W776</strain>
    </source>
</reference>
<evidence type="ECO:0000256" key="1">
    <source>
        <dbReference type="SAM" id="Phobius"/>
    </source>
</evidence>
<evidence type="ECO:0000313" key="2">
    <source>
        <dbReference type="EMBL" id="KAG8186726.1"/>
    </source>
</evidence>
<keyword evidence="1" id="KW-0812">Transmembrane</keyword>
<comment type="caution">
    <text evidence="2">The sequence shown here is derived from an EMBL/GenBank/DDBJ whole genome shotgun (WGS) entry which is preliminary data.</text>
</comment>
<dbReference type="AlphaFoldDB" id="A0AAV6UQZ4"/>
<feature type="transmembrane region" description="Helical" evidence="1">
    <location>
        <begin position="174"/>
        <end position="192"/>
    </location>
</feature>
<keyword evidence="3" id="KW-1185">Reference proteome</keyword>